<evidence type="ECO:0000313" key="1">
    <source>
        <dbReference type="EMBL" id="EPJ28083.1"/>
    </source>
</evidence>
<gene>
    <name evidence="1" type="ORF">CP99DC5_0562</name>
</gene>
<dbReference type="GeneID" id="12242411"/>
<keyword evidence="2" id="KW-1185">Reference proteome</keyword>
<organism evidence="1 2">
    <name type="scientific">Chlamydia psittaci 99DC5</name>
    <dbReference type="NCBI Taxonomy" id="1112251"/>
    <lineage>
        <taxon>Bacteria</taxon>
        <taxon>Pseudomonadati</taxon>
        <taxon>Chlamydiota</taxon>
        <taxon>Chlamydiia</taxon>
        <taxon>Chlamydiales</taxon>
        <taxon>Chlamydiaceae</taxon>
        <taxon>Chlamydia/Chlamydophila group</taxon>
        <taxon>Chlamydia</taxon>
    </lineage>
</organism>
<dbReference type="EMBL" id="ATLC01000045">
    <property type="protein sequence ID" value="EPJ28083.1"/>
    <property type="molecule type" value="Genomic_DNA"/>
</dbReference>
<dbReference type="Proteomes" id="UP000014627">
    <property type="component" value="Unassembled WGS sequence"/>
</dbReference>
<protein>
    <submittedName>
        <fullName evidence="1">Uncharacterized protein</fullName>
    </submittedName>
</protein>
<reference evidence="1 2" key="1">
    <citation type="submission" date="2013-04" db="EMBL/GenBank/DDBJ databases">
        <title>Genome sequence of Chlamydia psittaci 99DC5.</title>
        <authorList>
            <person name="Huot-Creasy H."/>
            <person name="McCracken C.L."/>
            <person name="Humphries M."/>
            <person name="Sachse K."/>
            <person name="Laroucau K."/>
            <person name="Bavoil P."/>
            <person name="Myers G.S."/>
        </authorList>
    </citation>
    <scope>NUCLEOTIDE SEQUENCE [LARGE SCALE GENOMIC DNA]</scope>
    <source>
        <strain evidence="1 2">99DC5</strain>
    </source>
</reference>
<sequence>MLIRLFFGIPLSKRLEKIHEYPLTVAIFQRKEYLGIYSPAQASLPVAKLHTYYQQAQEILGRVLQEKYLTGEETPLLVFPDILIGK</sequence>
<accession>A0ABN0MPB2</accession>
<dbReference type="RefSeq" id="WP_006342807.1">
    <property type="nucleotide sequence ID" value="NZ_KE356190.1"/>
</dbReference>
<proteinExistence type="predicted"/>
<name>A0ABN0MPB2_CHLPS</name>
<comment type="caution">
    <text evidence="1">The sequence shown here is derived from an EMBL/GenBank/DDBJ whole genome shotgun (WGS) entry which is preliminary data.</text>
</comment>
<evidence type="ECO:0000313" key="2">
    <source>
        <dbReference type="Proteomes" id="UP000014627"/>
    </source>
</evidence>